<evidence type="ECO:0000256" key="5">
    <source>
        <dbReference type="ARBA" id="ARBA00022989"/>
    </source>
</evidence>
<dbReference type="PANTHER" id="PTHR33562:SF2">
    <property type="entry name" value="PROTEIN QUIVER"/>
    <property type="match status" value="1"/>
</dbReference>
<feature type="signal peptide" evidence="9">
    <location>
        <begin position="1"/>
        <end position="23"/>
    </location>
</feature>
<name>A0ABN8L0C9_CHISP</name>
<organism evidence="10 11">
    <name type="scientific">Chilo suppressalis</name>
    <name type="common">Asiatic rice borer moth</name>
    <dbReference type="NCBI Taxonomy" id="168631"/>
    <lineage>
        <taxon>Eukaryota</taxon>
        <taxon>Metazoa</taxon>
        <taxon>Ecdysozoa</taxon>
        <taxon>Arthropoda</taxon>
        <taxon>Hexapoda</taxon>
        <taxon>Insecta</taxon>
        <taxon>Pterygota</taxon>
        <taxon>Neoptera</taxon>
        <taxon>Endopterygota</taxon>
        <taxon>Lepidoptera</taxon>
        <taxon>Glossata</taxon>
        <taxon>Ditrysia</taxon>
        <taxon>Pyraloidea</taxon>
        <taxon>Crambidae</taxon>
        <taxon>Crambinae</taxon>
        <taxon>Chilo</taxon>
    </lineage>
</organism>
<evidence type="ECO:0000256" key="4">
    <source>
        <dbReference type="ARBA" id="ARBA00022729"/>
    </source>
</evidence>
<keyword evidence="5" id="KW-1133">Transmembrane helix</keyword>
<evidence type="ECO:0000256" key="6">
    <source>
        <dbReference type="ARBA" id="ARBA00023136"/>
    </source>
</evidence>
<evidence type="ECO:0000313" key="10">
    <source>
        <dbReference type="EMBL" id="CAH2979342.1"/>
    </source>
</evidence>
<dbReference type="Pfam" id="PF17064">
    <property type="entry name" value="QVR"/>
    <property type="match status" value="1"/>
</dbReference>
<evidence type="ECO:0008006" key="12">
    <source>
        <dbReference type="Google" id="ProtNLM"/>
    </source>
</evidence>
<keyword evidence="2" id="KW-0336">GPI-anchor</keyword>
<dbReference type="Proteomes" id="UP001153292">
    <property type="component" value="Chromosome 1"/>
</dbReference>
<keyword evidence="3" id="KW-0812">Transmembrane</keyword>
<dbReference type="PANTHER" id="PTHR33562">
    <property type="entry name" value="ATILLA, ISOFORM B-RELATED-RELATED"/>
    <property type="match status" value="1"/>
</dbReference>
<evidence type="ECO:0000256" key="9">
    <source>
        <dbReference type="SAM" id="SignalP"/>
    </source>
</evidence>
<keyword evidence="7" id="KW-0325">Glycoprotein</keyword>
<reference evidence="10" key="1">
    <citation type="submission" date="2021-12" db="EMBL/GenBank/DDBJ databases">
        <authorList>
            <person name="King R."/>
        </authorList>
    </citation>
    <scope>NUCLEOTIDE SEQUENCE</scope>
</reference>
<evidence type="ECO:0000256" key="2">
    <source>
        <dbReference type="ARBA" id="ARBA00022622"/>
    </source>
</evidence>
<evidence type="ECO:0000256" key="8">
    <source>
        <dbReference type="ARBA" id="ARBA00023288"/>
    </source>
</evidence>
<evidence type="ECO:0000256" key="3">
    <source>
        <dbReference type="ARBA" id="ARBA00022692"/>
    </source>
</evidence>
<keyword evidence="6" id="KW-0472">Membrane</keyword>
<keyword evidence="11" id="KW-1185">Reference proteome</keyword>
<feature type="chain" id="PRO_5047161691" description="Protein sleepless" evidence="9">
    <location>
        <begin position="24"/>
        <end position="149"/>
    </location>
</feature>
<protein>
    <recommendedName>
        <fullName evidence="12">Protein sleepless</fullName>
    </recommendedName>
</protein>
<dbReference type="InterPro" id="IPR050975">
    <property type="entry name" value="Sleep_regulator"/>
</dbReference>
<keyword evidence="8" id="KW-0449">Lipoprotein</keyword>
<proteinExistence type="predicted"/>
<evidence type="ECO:0000256" key="7">
    <source>
        <dbReference type="ARBA" id="ARBA00023180"/>
    </source>
</evidence>
<dbReference type="InterPro" id="IPR031424">
    <property type="entry name" value="QVR-like"/>
</dbReference>
<keyword evidence="4 9" id="KW-0732">Signal</keyword>
<comment type="subcellular location">
    <subcellularLocation>
        <location evidence="1">Membrane</location>
        <topology evidence="1">Lipid-anchor</topology>
        <topology evidence="1">GPI-anchor</topology>
    </subcellularLocation>
</comment>
<accession>A0ABN8L0C9</accession>
<evidence type="ECO:0000313" key="11">
    <source>
        <dbReference type="Proteomes" id="UP001153292"/>
    </source>
</evidence>
<gene>
    <name evidence="10" type="ORF">CHILSU_LOCUS181</name>
</gene>
<dbReference type="EMBL" id="OU963894">
    <property type="protein sequence ID" value="CAH2979342.1"/>
    <property type="molecule type" value="Genomic_DNA"/>
</dbReference>
<sequence length="149" mass="16941">MASLNQMTCILLILLSLVYKSSCIQCFYCNSANNSACLDLSSFEDEEKFRIIPIVNCETAIPSPVALNFFCRKIVQTIYHPRKDSEVRVTRGCGWIENDRPCYQTSNRDHHEIVCGCSNNLCNSSDNPDPAASCILFIILAFCLYFYRE</sequence>
<evidence type="ECO:0000256" key="1">
    <source>
        <dbReference type="ARBA" id="ARBA00004589"/>
    </source>
</evidence>